<evidence type="ECO:0000256" key="1">
    <source>
        <dbReference type="SAM" id="SignalP"/>
    </source>
</evidence>
<dbReference type="Gene3D" id="3.40.50.1110">
    <property type="entry name" value="SGNH hydrolase"/>
    <property type="match status" value="1"/>
</dbReference>
<reference evidence="4" key="1">
    <citation type="journal article" date="2013" name="Nature">
        <title>Pan genome of the phytoplankton Emiliania underpins its global distribution.</title>
        <authorList>
            <person name="Read B.A."/>
            <person name="Kegel J."/>
            <person name="Klute M.J."/>
            <person name="Kuo A."/>
            <person name="Lefebvre S.C."/>
            <person name="Maumus F."/>
            <person name="Mayer C."/>
            <person name="Miller J."/>
            <person name="Monier A."/>
            <person name="Salamov A."/>
            <person name="Young J."/>
            <person name="Aguilar M."/>
            <person name="Claverie J.M."/>
            <person name="Frickenhaus S."/>
            <person name="Gonzalez K."/>
            <person name="Herman E.K."/>
            <person name="Lin Y.C."/>
            <person name="Napier J."/>
            <person name="Ogata H."/>
            <person name="Sarno A.F."/>
            <person name="Shmutz J."/>
            <person name="Schroeder D."/>
            <person name="de Vargas C."/>
            <person name="Verret F."/>
            <person name="von Dassow P."/>
            <person name="Valentin K."/>
            <person name="Van de Peer Y."/>
            <person name="Wheeler G."/>
            <person name="Dacks J.B."/>
            <person name="Delwiche C.F."/>
            <person name="Dyhrman S.T."/>
            <person name="Glockner G."/>
            <person name="John U."/>
            <person name="Richards T."/>
            <person name="Worden A.Z."/>
            <person name="Zhang X."/>
            <person name="Grigoriev I.V."/>
            <person name="Allen A.E."/>
            <person name="Bidle K."/>
            <person name="Borodovsky M."/>
            <person name="Bowler C."/>
            <person name="Brownlee C."/>
            <person name="Cock J.M."/>
            <person name="Elias M."/>
            <person name="Gladyshev V.N."/>
            <person name="Groth M."/>
            <person name="Guda C."/>
            <person name="Hadaegh A."/>
            <person name="Iglesias-Rodriguez M.D."/>
            <person name="Jenkins J."/>
            <person name="Jones B.M."/>
            <person name="Lawson T."/>
            <person name="Leese F."/>
            <person name="Lindquist E."/>
            <person name="Lobanov A."/>
            <person name="Lomsadze A."/>
            <person name="Malik S.B."/>
            <person name="Marsh M.E."/>
            <person name="Mackinder L."/>
            <person name="Mock T."/>
            <person name="Mueller-Roeber B."/>
            <person name="Pagarete A."/>
            <person name="Parker M."/>
            <person name="Probert I."/>
            <person name="Quesneville H."/>
            <person name="Raines C."/>
            <person name="Rensing S.A."/>
            <person name="Riano-Pachon D.M."/>
            <person name="Richier S."/>
            <person name="Rokitta S."/>
            <person name="Shiraiwa Y."/>
            <person name="Soanes D.M."/>
            <person name="van der Giezen M."/>
            <person name="Wahlund T.M."/>
            <person name="Williams B."/>
            <person name="Wilson W."/>
            <person name="Wolfe G."/>
            <person name="Wurch L.L."/>
        </authorList>
    </citation>
    <scope>NUCLEOTIDE SEQUENCE</scope>
</reference>
<dbReference type="InterPro" id="IPR013830">
    <property type="entry name" value="SGNH_hydro"/>
</dbReference>
<reference evidence="3" key="2">
    <citation type="submission" date="2024-10" db="UniProtKB">
        <authorList>
            <consortium name="EnsemblProtists"/>
        </authorList>
    </citation>
    <scope>IDENTIFICATION</scope>
</reference>
<dbReference type="HOGENOM" id="CLU_720483_0_0_1"/>
<organism evidence="3 4">
    <name type="scientific">Emiliania huxleyi (strain CCMP1516)</name>
    <dbReference type="NCBI Taxonomy" id="280463"/>
    <lineage>
        <taxon>Eukaryota</taxon>
        <taxon>Haptista</taxon>
        <taxon>Haptophyta</taxon>
        <taxon>Prymnesiophyceae</taxon>
        <taxon>Isochrysidales</taxon>
        <taxon>Noelaerhabdaceae</taxon>
        <taxon>Emiliania</taxon>
    </lineage>
</organism>
<dbReference type="SUPFAM" id="SSF52266">
    <property type="entry name" value="SGNH hydrolase"/>
    <property type="match status" value="1"/>
</dbReference>
<dbReference type="Pfam" id="PF13472">
    <property type="entry name" value="Lipase_GDSL_2"/>
    <property type="match status" value="1"/>
</dbReference>
<dbReference type="STRING" id="2903.R1FAK0"/>
<sequence>MFGINHGLIVTALVFAAAALARWRTTTTRVPAFLGGSRPFALLLGDSLTGRGFQPEHHGWVASLSDRYSRKLDLVNRGYGGWNSRWVLRALPHLLPRWGPDAAQCRWVTLWLGANDAVDEWAKQHVPLVEFRANLRAIISQLRAAFPEAKLLLLTPPPCDTDAWAAHRLRQGKSSERSPQQVGLYAEAVREVAREHAGGESAVLVDIHRAFGGADGKGVSSLTLEDGVHLGANGSDLVAGEVLRALDGLGLGVEACAEDAPGHAEIESAADIDRWYTRGLPCSGLRFSLFYAMASTSSPAPAVALMDQMATDSFLSSLAELRSMPHTHVNEKLVGRAEKPNDFGVLEAKKWVNEQLTEAARSGCYHYGAGAIGFTANAPKLLGR</sequence>
<dbReference type="PaxDb" id="2903-EOD30294"/>
<dbReference type="EnsemblProtists" id="EOD30294">
    <property type="protein sequence ID" value="EOD30294"/>
    <property type="gene ID" value="EMIHUDRAFT_233139"/>
</dbReference>
<dbReference type="InterPro" id="IPR036514">
    <property type="entry name" value="SGNH_hydro_sf"/>
</dbReference>
<dbReference type="Proteomes" id="UP000013827">
    <property type="component" value="Unassembled WGS sequence"/>
</dbReference>
<dbReference type="AlphaFoldDB" id="A0A0D3K3F9"/>
<proteinExistence type="predicted"/>
<dbReference type="InterPro" id="IPR045136">
    <property type="entry name" value="Iah1-like"/>
</dbReference>
<evidence type="ECO:0000259" key="2">
    <source>
        <dbReference type="Pfam" id="PF13472"/>
    </source>
</evidence>
<feature type="chain" id="PRO_5044291660" description="SGNH hydrolase-type esterase domain-containing protein" evidence="1">
    <location>
        <begin position="22"/>
        <end position="384"/>
    </location>
</feature>
<dbReference type="CDD" id="cd01838">
    <property type="entry name" value="Isoamyl_acetate_hydrolase_like"/>
    <property type="match status" value="1"/>
</dbReference>
<dbReference type="eggNOG" id="KOG3035">
    <property type="taxonomic scope" value="Eukaryota"/>
</dbReference>
<accession>A0A0D3K3F9</accession>
<dbReference type="PANTHER" id="PTHR14209">
    <property type="entry name" value="ISOAMYL ACETATE-HYDROLYZING ESTERASE 1"/>
    <property type="match status" value="1"/>
</dbReference>
<evidence type="ECO:0000313" key="3">
    <source>
        <dbReference type="EnsemblProtists" id="EOD30294"/>
    </source>
</evidence>
<dbReference type="RefSeq" id="XP_005782723.1">
    <property type="nucleotide sequence ID" value="XM_005782666.1"/>
</dbReference>
<dbReference type="GeneID" id="17275567"/>
<protein>
    <recommendedName>
        <fullName evidence="2">SGNH hydrolase-type esterase domain-containing protein</fullName>
    </recommendedName>
</protein>
<keyword evidence="4" id="KW-1185">Reference proteome</keyword>
<evidence type="ECO:0000313" key="4">
    <source>
        <dbReference type="Proteomes" id="UP000013827"/>
    </source>
</evidence>
<keyword evidence="1" id="KW-0732">Signal</keyword>
<dbReference type="PANTHER" id="PTHR14209:SF19">
    <property type="entry name" value="ISOAMYL ACETATE-HYDROLYZING ESTERASE 1 HOMOLOG"/>
    <property type="match status" value="1"/>
</dbReference>
<dbReference type="KEGG" id="ehx:EMIHUDRAFT_233139"/>
<feature type="signal peptide" evidence="1">
    <location>
        <begin position="1"/>
        <end position="21"/>
    </location>
</feature>
<name>A0A0D3K3F9_EMIH1</name>
<feature type="domain" description="SGNH hydrolase-type esterase" evidence="2">
    <location>
        <begin position="43"/>
        <end position="236"/>
    </location>
</feature>